<evidence type="ECO:0000313" key="3">
    <source>
        <dbReference type="Proteomes" id="UP000054560"/>
    </source>
</evidence>
<organism evidence="2 3">
    <name type="scientific">Sphaeroforma arctica JP610</name>
    <dbReference type="NCBI Taxonomy" id="667725"/>
    <lineage>
        <taxon>Eukaryota</taxon>
        <taxon>Ichthyosporea</taxon>
        <taxon>Ichthyophonida</taxon>
        <taxon>Sphaeroforma</taxon>
    </lineage>
</organism>
<feature type="region of interest" description="Disordered" evidence="1">
    <location>
        <begin position="51"/>
        <end position="74"/>
    </location>
</feature>
<dbReference type="RefSeq" id="XP_014143727.1">
    <property type="nucleotide sequence ID" value="XM_014288252.1"/>
</dbReference>
<feature type="compositionally biased region" description="Acidic residues" evidence="1">
    <location>
        <begin position="61"/>
        <end position="72"/>
    </location>
</feature>
<protein>
    <submittedName>
        <fullName evidence="2">Uncharacterized protein</fullName>
    </submittedName>
</protein>
<name>A0A0L0EZ98_9EUKA</name>
<dbReference type="AlphaFoldDB" id="A0A0L0EZ98"/>
<keyword evidence="3" id="KW-1185">Reference proteome</keyword>
<gene>
    <name evidence="2" type="ORF">SARC_17656</name>
</gene>
<dbReference type="EMBL" id="KQ253170">
    <property type="protein sequence ID" value="KNC69825.1"/>
    <property type="molecule type" value="Genomic_DNA"/>
</dbReference>
<feature type="non-terminal residue" evidence="2">
    <location>
        <position position="1"/>
    </location>
</feature>
<evidence type="ECO:0000256" key="1">
    <source>
        <dbReference type="SAM" id="MobiDB-lite"/>
    </source>
</evidence>
<accession>A0A0L0EZ98</accession>
<dbReference type="Proteomes" id="UP000054560">
    <property type="component" value="Unassembled WGS sequence"/>
</dbReference>
<sequence length="95" mass="10765">QNKNEVQQSGRTLVLTLEDTQGVLSATDSGLTESDAMQLWNHLVAYKLQPPEYEGGQKDDKDDDDDDDDDETSMWRVESNMVVLVCMYVYKFVVG</sequence>
<reference evidence="2 3" key="1">
    <citation type="submission" date="2011-02" db="EMBL/GenBank/DDBJ databases">
        <title>The Genome Sequence of Sphaeroforma arctica JP610.</title>
        <authorList>
            <consortium name="The Broad Institute Genome Sequencing Platform"/>
            <person name="Russ C."/>
            <person name="Cuomo C."/>
            <person name="Young S.K."/>
            <person name="Zeng Q."/>
            <person name="Gargeya S."/>
            <person name="Alvarado L."/>
            <person name="Berlin A."/>
            <person name="Chapman S.B."/>
            <person name="Chen Z."/>
            <person name="Freedman E."/>
            <person name="Gellesch M."/>
            <person name="Goldberg J."/>
            <person name="Griggs A."/>
            <person name="Gujja S."/>
            <person name="Heilman E."/>
            <person name="Heiman D."/>
            <person name="Howarth C."/>
            <person name="Mehta T."/>
            <person name="Neiman D."/>
            <person name="Pearson M."/>
            <person name="Roberts A."/>
            <person name="Saif S."/>
            <person name="Shea T."/>
            <person name="Shenoy N."/>
            <person name="Sisk P."/>
            <person name="Stolte C."/>
            <person name="Sykes S."/>
            <person name="White J."/>
            <person name="Yandava C."/>
            <person name="Burger G."/>
            <person name="Gray M.W."/>
            <person name="Holland P.W.H."/>
            <person name="King N."/>
            <person name="Lang F.B.F."/>
            <person name="Roger A.J."/>
            <person name="Ruiz-Trillo I."/>
            <person name="Haas B."/>
            <person name="Nusbaum C."/>
            <person name="Birren B."/>
        </authorList>
    </citation>
    <scope>NUCLEOTIDE SEQUENCE [LARGE SCALE GENOMIC DNA]</scope>
    <source>
        <strain evidence="2 3">JP610</strain>
    </source>
</reference>
<evidence type="ECO:0000313" key="2">
    <source>
        <dbReference type="EMBL" id="KNC69825.1"/>
    </source>
</evidence>
<dbReference type="GeneID" id="25918160"/>
<proteinExistence type="predicted"/>